<sequence length="278" mass="30527">MSQQAHYSDITASQFQTEVLERSMQVPVLVDFWADWCQPCKMLMPILQNLAEEYAGQFFLAKVNTDVEQALAAQAGVRSLPTVMLFKNGQVVDHFMGVQPESEIRALLDRHIPKPEASPLEIARDIGASGDHANALEHIRALRAASPDDESLKIDEARELMALGDLEAAEALLQTLPLDLHETAEVAPLKATLLLAQLQKLGEDPKAEAAPAQMLVQGCAQLLNGQAESGFETLLQLMRQHPKFADSAARQALVAGFTMIGNDPVVTTYRKRMMALLY</sequence>
<evidence type="ECO:0000313" key="9">
    <source>
        <dbReference type="Proteomes" id="UP000223759"/>
    </source>
</evidence>
<name>A0A1R3W4D2_9GAMM</name>
<reference evidence="8 9" key="1">
    <citation type="submission" date="2017-01" db="EMBL/GenBank/DDBJ databases">
        <authorList>
            <person name="Mah S.A."/>
            <person name="Swanson W.J."/>
            <person name="Moy G.W."/>
            <person name="Vacquier V.D."/>
        </authorList>
    </citation>
    <scope>NUCLEOTIDE SEQUENCE [LARGE SCALE GENOMIC DNA]</scope>
    <source>
        <strain evidence="8 9">M9</strain>
    </source>
</reference>
<keyword evidence="4" id="KW-1015">Disulfide bond</keyword>
<keyword evidence="2" id="KW-0813">Transport</keyword>
<dbReference type="Pfam" id="PF00085">
    <property type="entry name" value="Thioredoxin"/>
    <property type="match status" value="1"/>
</dbReference>
<dbReference type="GO" id="GO:0015035">
    <property type="term" value="F:protein-disulfide reductase activity"/>
    <property type="evidence" value="ECO:0007669"/>
    <property type="project" value="UniProtKB-UniRule"/>
</dbReference>
<dbReference type="PRINTS" id="PR00421">
    <property type="entry name" value="THIOREDOXIN"/>
</dbReference>
<accession>A0A1R3W4D2</accession>
<dbReference type="Pfam" id="PF14559">
    <property type="entry name" value="TPR_19"/>
    <property type="match status" value="1"/>
</dbReference>
<feature type="domain" description="Thioredoxin" evidence="7">
    <location>
        <begin position="1"/>
        <end position="113"/>
    </location>
</feature>
<dbReference type="PROSITE" id="PS51352">
    <property type="entry name" value="THIOREDOXIN_2"/>
    <property type="match status" value="1"/>
</dbReference>
<dbReference type="NCBIfam" id="TIGR01068">
    <property type="entry name" value="thioredoxin"/>
    <property type="match status" value="1"/>
</dbReference>
<evidence type="ECO:0000256" key="2">
    <source>
        <dbReference type="ARBA" id="ARBA00022448"/>
    </source>
</evidence>
<comment type="similarity">
    <text evidence="1">Belongs to the thioredoxin family.</text>
</comment>
<dbReference type="OrthoDB" id="9790390at2"/>
<dbReference type="Gene3D" id="1.25.40.10">
    <property type="entry name" value="Tetratricopeptide repeat domain"/>
    <property type="match status" value="2"/>
</dbReference>
<dbReference type="AlphaFoldDB" id="A0A1R3W4D2"/>
<dbReference type="GO" id="GO:0006950">
    <property type="term" value="P:response to stress"/>
    <property type="evidence" value="ECO:0007669"/>
    <property type="project" value="UniProtKB-ARBA"/>
</dbReference>
<keyword evidence="3" id="KW-0249">Electron transport</keyword>
<organism evidence="8 9">
    <name type="scientific">Ectothiorhodosinus mongolicus</name>
    <dbReference type="NCBI Taxonomy" id="233100"/>
    <lineage>
        <taxon>Bacteria</taxon>
        <taxon>Pseudomonadati</taxon>
        <taxon>Pseudomonadota</taxon>
        <taxon>Gammaproteobacteria</taxon>
        <taxon>Chromatiales</taxon>
        <taxon>Ectothiorhodospiraceae</taxon>
        <taxon>Ectothiorhodosinus</taxon>
    </lineage>
</organism>
<dbReference type="RefSeq" id="WP_076756092.1">
    <property type="nucleotide sequence ID" value="NZ_CP023018.1"/>
</dbReference>
<protein>
    <recommendedName>
        <fullName evidence="6">Thioredoxin</fullName>
    </recommendedName>
</protein>
<gene>
    <name evidence="8" type="ORF">SAMN05216526_1692</name>
</gene>
<evidence type="ECO:0000256" key="4">
    <source>
        <dbReference type="ARBA" id="ARBA00023157"/>
    </source>
</evidence>
<evidence type="ECO:0000256" key="6">
    <source>
        <dbReference type="NCBIfam" id="TIGR01068"/>
    </source>
</evidence>
<evidence type="ECO:0000259" key="7">
    <source>
        <dbReference type="PROSITE" id="PS51352"/>
    </source>
</evidence>
<proteinExistence type="inferred from homology"/>
<dbReference type="CDD" id="cd02956">
    <property type="entry name" value="ybbN"/>
    <property type="match status" value="1"/>
</dbReference>
<dbReference type="SUPFAM" id="SSF52833">
    <property type="entry name" value="Thioredoxin-like"/>
    <property type="match status" value="1"/>
</dbReference>
<dbReference type="STRING" id="233100.SAMN05216526_1692"/>
<dbReference type="InterPro" id="IPR036249">
    <property type="entry name" value="Thioredoxin-like_sf"/>
</dbReference>
<keyword evidence="9" id="KW-1185">Reference proteome</keyword>
<dbReference type="PANTHER" id="PTHR45663">
    <property type="entry name" value="GEO12009P1"/>
    <property type="match status" value="1"/>
</dbReference>
<dbReference type="Gene3D" id="3.40.30.10">
    <property type="entry name" value="Glutaredoxin"/>
    <property type="match status" value="1"/>
</dbReference>
<keyword evidence="5" id="KW-0676">Redox-active center</keyword>
<dbReference type="InterPro" id="IPR011990">
    <property type="entry name" value="TPR-like_helical_dom_sf"/>
</dbReference>
<evidence type="ECO:0000256" key="3">
    <source>
        <dbReference type="ARBA" id="ARBA00022982"/>
    </source>
</evidence>
<dbReference type="FunFam" id="3.40.30.10:FF:000001">
    <property type="entry name" value="Thioredoxin"/>
    <property type="match status" value="1"/>
</dbReference>
<evidence type="ECO:0000256" key="1">
    <source>
        <dbReference type="ARBA" id="ARBA00008987"/>
    </source>
</evidence>
<evidence type="ECO:0000256" key="5">
    <source>
        <dbReference type="ARBA" id="ARBA00023284"/>
    </source>
</evidence>
<evidence type="ECO:0000313" key="8">
    <source>
        <dbReference type="EMBL" id="SIT72611.1"/>
    </source>
</evidence>
<dbReference type="Pfam" id="PF14561">
    <property type="entry name" value="TPR_20"/>
    <property type="match status" value="1"/>
</dbReference>
<dbReference type="EMBL" id="FTPK01000003">
    <property type="protein sequence ID" value="SIT72611.1"/>
    <property type="molecule type" value="Genomic_DNA"/>
</dbReference>
<dbReference type="PANTHER" id="PTHR45663:SF11">
    <property type="entry name" value="GEO12009P1"/>
    <property type="match status" value="1"/>
</dbReference>
<dbReference type="InterPro" id="IPR013766">
    <property type="entry name" value="Thioredoxin_domain"/>
</dbReference>
<dbReference type="Proteomes" id="UP000223759">
    <property type="component" value="Unassembled WGS sequence"/>
</dbReference>
<dbReference type="GO" id="GO:0005737">
    <property type="term" value="C:cytoplasm"/>
    <property type="evidence" value="ECO:0007669"/>
    <property type="project" value="TreeGrafter"/>
</dbReference>
<dbReference type="InterPro" id="IPR005746">
    <property type="entry name" value="Thioredoxin"/>
</dbReference>